<dbReference type="RefSeq" id="WP_199390633.1">
    <property type="nucleotide sequence ID" value="NZ_JAEMHL010000012.1"/>
</dbReference>
<dbReference type="InterPro" id="IPR015919">
    <property type="entry name" value="Cadherin-like_sf"/>
</dbReference>
<feature type="signal peptide" evidence="2">
    <location>
        <begin position="1"/>
        <end position="22"/>
    </location>
</feature>
<dbReference type="SUPFAM" id="SSF48695">
    <property type="entry name" value="Multiheme cytochromes"/>
    <property type="match status" value="4"/>
</dbReference>
<evidence type="ECO:0000256" key="2">
    <source>
        <dbReference type="SAM" id="SignalP"/>
    </source>
</evidence>
<reference evidence="3 4" key="1">
    <citation type="submission" date="2020-12" db="EMBL/GenBank/DDBJ databases">
        <title>Geomonas sp. Red421, isolated from paddy soil.</title>
        <authorList>
            <person name="Xu Z."/>
            <person name="Zhang Z."/>
            <person name="Masuda Y."/>
            <person name="Itoh H."/>
            <person name="Senoo K."/>
        </authorList>
    </citation>
    <scope>NUCLEOTIDE SEQUENCE [LARGE SCALE GENOMIC DNA]</scope>
    <source>
        <strain evidence="3 4">Red421</strain>
    </source>
</reference>
<dbReference type="InterPro" id="IPR036280">
    <property type="entry name" value="Multihaem_cyt_sf"/>
</dbReference>
<dbReference type="PANTHER" id="PTHR35038:SF6">
    <property type="entry name" value="SURFACE LOCALIZED DECAHEME CYTOCHROME C LIPOPROTEIN"/>
    <property type="match status" value="1"/>
</dbReference>
<evidence type="ECO:0000256" key="1">
    <source>
        <dbReference type="ARBA" id="ARBA00022729"/>
    </source>
</evidence>
<dbReference type="Gene3D" id="3.90.10.10">
    <property type="entry name" value="Cytochrome C3"/>
    <property type="match status" value="2"/>
</dbReference>
<gene>
    <name evidence="3" type="ORF">JFN91_18525</name>
</gene>
<name>A0ABS0YIP4_9BACT</name>
<organism evidence="3 4">
    <name type="scientific">Geomonas anaerohicana</name>
    <dbReference type="NCBI Taxonomy" id="2798583"/>
    <lineage>
        <taxon>Bacteria</taxon>
        <taxon>Pseudomonadati</taxon>
        <taxon>Thermodesulfobacteriota</taxon>
        <taxon>Desulfuromonadia</taxon>
        <taxon>Geobacterales</taxon>
        <taxon>Geobacteraceae</taxon>
        <taxon>Geomonas</taxon>
    </lineage>
</organism>
<dbReference type="InterPro" id="IPR013783">
    <property type="entry name" value="Ig-like_fold"/>
</dbReference>
<dbReference type="SUPFAM" id="SSF49313">
    <property type="entry name" value="Cadherin-like"/>
    <property type="match status" value="4"/>
</dbReference>
<dbReference type="InterPro" id="IPR010176">
    <property type="entry name" value="C4xCH_C2xCH_motif_GEOSU"/>
</dbReference>
<accession>A0ABS0YIP4</accession>
<feature type="chain" id="PRO_5047485990" evidence="2">
    <location>
        <begin position="23"/>
        <end position="1592"/>
    </location>
</feature>
<dbReference type="Proteomes" id="UP000614714">
    <property type="component" value="Unassembled WGS sequence"/>
</dbReference>
<proteinExistence type="predicted"/>
<keyword evidence="1 2" id="KW-0732">Signal</keyword>
<dbReference type="Gene3D" id="2.60.40.10">
    <property type="entry name" value="Immunoglobulins"/>
    <property type="match status" value="5"/>
</dbReference>
<evidence type="ECO:0000313" key="3">
    <source>
        <dbReference type="EMBL" id="MBJ6752217.1"/>
    </source>
</evidence>
<dbReference type="Pfam" id="PF22352">
    <property type="entry name" value="K319L-like_PKD"/>
    <property type="match status" value="1"/>
</dbReference>
<keyword evidence="4" id="KW-1185">Reference proteome</keyword>
<evidence type="ECO:0000313" key="4">
    <source>
        <dbReference type="Proteomes" id="UP000614714"/>
    </source>
</evidence>
<dbReference type="Pfam" id="PF05345">
    <property type="entry name" value="He_PIG"/>
    <property type="match status" value="3"/>
</dbReference>
<sequence length="1592" mass="164227">MLKRVLCAVVCLVTMYALGAWAATSWQLQTKLSTVGGTIKVRNNPTQTTAGTVFYANFTTSAAVPVVVAANAGYNIGGLTRNGATIPIGNYTSHYSTTFQKSGGAIQSLVAKFTLQKYAVTATVAGWGTITPASMTVAYGGTGVFTATPGGAGSFLIAATGGSLTDLSGRPVTLPFAEPVKITVNNVTGPGSVVATYTTVRADAGTDQRVPINTPVILNGSASVGGDSQLWSQISGPAVTLSGAGTLRPTFTPTATGTYQFKLTNFLGSTPVASATTTVTVVGSLTDSMRNDCMGCHGAAGIYPAPLVFTRWSASAHKAVAISCVSCHTSGAMPTPVNSASVNRTTFVITAASAGTVGSNYCVTCHNSQIATDYGASLHSRSGVTCTSCHLQAPHDPAASVTACNGCHIDGSGQVVGHPFPMGATDCTTCHNKHNPGSTSGAMPGPLGLLHYNNVTSAGYPASYVTSRASCSDCHFNSPANAAVRQQWYSSGHARVNAAAWTTFDFKTRTGCVQCHTTTGFIAYSTGKVVTAWGVASDKTKEVLTCIGCHKDVPNGVVRTLAPVHPYPDDTYVNRDTGTSNVCMSCHSGLNNGASITVKVAAGADFGNTPFVAPHYLAAGGVLHGRGGYNFSGYAFYSSNSHRGIGIGDRSATGSGGPCVACHKTGQGGHSFIAAAESPCANCHGTSLTAASLAASRDAYLNGLEVLKAMLADKGHVYRETYPYFTDLNWGSGQGGADAMGAAFNYVMLLREPGAYAHNSAYTRKLISDSIDYLYNGAVTGSIESALNHLVAQQKITQQQADGLKAYQAGSGCTSCHANTSGSHTAHLNGGFGCGDCHETTATGRALWPANVTHINGRTDVEPGPGRTFSYSYNAGGSTCSAISCHNNGSATWGGTLGCDGCHGAPPATASHLKHYGGTVAQAAYGSTGIAQDLGATSSAYVMNCGNCHPMDGLKHGNGTVDVELYNPQAPAGSLKAKHPATASYAAGNTQYQDDRGLTYTQGTCSNVYCHSYTSWTTPTDVPSYATTCTPPIPADLVTTTNYRSVTWESGPLACTGCHANPPETRYPENGGGAGDSHVWRSDDFGYGPVDFLHKNNMYFETGASEPLACLYCHNDTVKQKGTYTRTEDATGTFSTMSDVPIDNFAAHVNGKKDVAFEKQVAVPTIDYPYGSTWSGQKLTYASYDAGTKTCSNVACHLLRTDVKWGTPYKGGAAMDCERCHNGYGGSCPDAAAAASHLPSLSSTPPSLAAPGYTYTYTVQASEPGGGALTYSLPTAPEGMTVSGSGVITWTPRPDQLGPAPVRLVVASVASGNLLATDQQFTVTAQEPQVTFTSTPVTTATELKAYSYTVRTAVASGMPAVTYALSGPPSGMTISSSTGVISWTPTEVQAGASYPVAVIATSGAYQATQSFDVQVAPSPIVITSTPASTGSTQVAYSYPVTASLAGVTTFSYSLITKPTGMVVNSAGVISWTPTSTQAGSFPVVVQVSGGGYVKRQSFTVVVAASPITITSTPVTTAKVGVAYSYPVTATMPGGGTFTYTFITRPTTSMIVSTSGIIGWTPTATYVGTRPVTLRVTRGASYTDHSFSIVVSP</sequence>
<dbReference type="Gene3D" id="1.10.1130.10">
    <property type="entry name" value="Flavocytochrome C3, Chain A"/>
    <property type="match status" value="1"/>
</dbReference>
<dbReference type="PANTHER" id="PTHR35038">
    <property type="entry name" value="DISSIMILATORY SULFITE REDUCTASE SIRA"/>
    <property type="match status" value="1"/>
</dbReference>
<dbReference type="EMBL" id="JAEMHL010000012">
    <property type="protein sequence ID" value="MBJ6752217.1"/>
    <property type="molecule type" value="Genomic_DNA"/>
</dbReference>
<dbReference type="NCBIfam" id="TIGR01904">
    <property type="entry name" value="GSu_C4xC__C2xCH"/>
    <property type="match status" value="3"/>
</dbReference>
<comment type="caution">
    <text evidence="3">The sequence shown here is derived from an EMBL/GenBank/DDBJ whole genome shotgun (WGS) entry which is preliminary data.</text>
</comment>
<protein>
    <submittedName>
        <fullName evidence="3">CxxxxCH/CxxCH domain-containing protein</fullName>
    </submittedName>
</protein>
<dbReference type="InterPro" id="IPR051829">
    <property type="entry name" value="Multiheme_Cytochr_ET"/>
</dbReference>
<dbReference type="CDD" id="cd08168">
    <property type="entry name" value="Cytochrom_C3"/>
    <property type="match status" value="1"/>
</dbReference>